<dbReference type="InterPro" id="IPR014710">
    <property type="entry name" value="RmlC-like_jellyroll"/>
</dbReference>
<dbReference type="AlphaFoldDB" id="A0A1F5NYJ3"/>
<dbReference type="SUPFAM" id="SSF51182">
    <property type="entry name" value="RmlC-like cupins"/>
    <property type="match status" value="1"/>
</dbReference>
<dbReference type="Proteomes" id="UP000176339">
    <property type="component" value="Unassembled WGS sequence"/>
</dbReference>
<name>A0A1F5NYJ3_9BACT</name>
<protein>
    <submittedName>
        <fullName evidence="1">Uncharacterized protein</fullName>
    </submittedName>
</protein>
<gene>
    <name evidence="1" type="ORF">A2846_01575</name>
</gene>
<dbReference type="EMBL" id="MFEN01000065">
    <property type="protein sequence ID" value="OGE82704.1"/>
    <property type="molecule type" value="Genomic_DNA"/>
</dbReference>
<sequence>MEGKEPKFGGGQEFLNDERIFELERLVSEIIYPLTPKERLEPAFEELQNKWNKLQREYIDEAPEDSPDSERFRKFIEFKLKHMDLGGMNVGRHPVSKFIDQKAKELLAYSNKLKEREKMEEFRRMGCDRVSTKDEPMYKEEIDGSHPFDTYLFILSGQMDIKIGDDERGDYYLEGMSVIIPRNTKHSSRNGLDGCRFIVGEKD</sequence>
<evidence type="ECO:0000313" key="1">
    <source>
        <dbReference type="EMBL" id="OGE82704.1"/>
    </source>
</evidence>
<comment type="caution">
    <text evidence="1">The sequence shown here is derived from an EMBL/GenBank/DDBJ whole genome shotgun (WGS) entry which is preliminary data.</text>
</comment>
<reference evidence="1 2" key="1">
    <citation type="journal article" date="2016" name="Nat. Commun.">
        <title>Thousands of microbial genomes shed light on interconnected biogeochemical processes in an aquifer system.</title>
        <authorList>
            <person name="Anantharaman K."/>
            <person name="Brown C.T."/>
            <person name="Hug L.A."/>
            <person name="Sharon I."/>
            <person name="Castelle C.J."/>
            <person name="Probst A.J."/>
            <person name="Thomas B.C."/>
            <person name="Singh A."/>
            <person name="Wilkins M.J."/>
            <person name="Karaoz U."/>
            <person name="Brodie E.L."/>
            <person name="Williams K.H."/>
            <person name="Hubbard S.S."/>
            <person name="Banfield J.F."/>
        </authorList>
    </citation>
    <scope>NUCLEOTIDE SEQUENCE [LARGE SCALE GENOMIC DNA]</scope>
</reference>
<proteinExistence type="predicted"/>
<organism evidence="1 2">
    <name type="scientific">Candidatus Doudnabacteria bacterium RIFCSPHIGHO2_01_FULL_49_9</name>
    <dbReference type="NCBI Taxonomy" id="1817827"/>
    <lineage>
        <taxon>Bacteria</taxon>
        <taxon>Candidatus Doudnaibacteriota</taxon>
    </lineage>
</organism>
<accession>A0A1F5NYJ3</accession>
<evidence type="ECO:0000313" key="2">
    <source>
        <dbReference type="Proteomes" id="UP000176339"/>
    </source>
</evidence>
<dbReference type="InterPro" id="IPR011051">
    <property type="entry name" value="RmlC_Cupin_sf"/>
</dbReference>
<dbReference type="Gene3D" id="2.60.120.10">
    <property type="entry name" value="Jelly Rolls"/>
    <property type="match status" value="1"/>
</dbReference>